<dbReference type="SUPFAM" id="SSF55785">
    <property type="entry name" value="PYP-like sensor domain (PAS domain)"/>
    <property type="match status" value="1"/>
</dbReference>
<dbReference type="NCBIfam" id="TIGR00229">
    <property type="entry name" value="sensory_box"/>
    <property type="match status" value="1"/>
</dbReference>
<dbReference type="OrthoDB" id="5365249at2"/>
<dbReference type="AlphaFoldDB" id="A0A4Q0XSH2"/>
<comment type="caution">
    <text evidence="5">The sequence shown here is derived from an EMBL/GenBank/DDBJ whole genome shotgun (WGS) entry which is preliminary data.</text>
</comment>
<gene>
    <name evidence="5" type="ORF">CRV04_04470</name>
</gene>
<feature type="coiled-coil region" evidence="2">
    <location>
        <begin position="397"/>
        <end position="424"/>
    </location>
</feature>
<dbReference type="GO" id="GO:0000160">
    <property type="term" value="P:phosphorelay signal transduction system"/>
    <property type="evidence" value="ECO:0007669"/>
    <property type="project" value="InterPro"/>
</dbReference>
<dbReference type="CDD" id="cd00130">
    <property type="entry name" value="PAS"/>
    <property type="match status" value="1"/>
</dbReference>
<dbReference type="EMBL" id="PDKN01000002">
    <property type="protein sequence ID" value="RXJ60262.1"/>
    <property type="molecule type" value="Genomic_DNA"/>
</dbReference>
<organism evidence="5 6">
    <name type="scientific">Candidatus Marinarcus aquaticus</name>
    <dbReference type="NCBI Taxonomy" id="2044504"/>
    <lineage>
        <taxon>Bacteria</taxon>
        <taxon>Pseudomonadati</taxon>
        <taxon>Campylobacterota</taxon>
        <taxon>Epsilonproteobacteria</taxon>
        <taxon>Campylobacterales</taxon>
        <taxon>Arcobacteraceae</taxon>
        <taxon>Candidatus Marinarcus</taxon>
    </lineage>
</organism>
<evidence type="ECO:0000313" key="5">
    <source>
        <dbReference type="EMBL" id="RXJ60262.1"/>
    </source>
</evidence>
<dbReference type="InterPro" id="IPR011006">
    <property type="entry name" value="CheY-like_superfamily"/>
</dbReference>
<protein>
    <recommendedName>
        <fullName evidence="7">PAS domain S-box protein</fullName>
    </recommendedName>
</protein>
<dbReference type="InterPro" id="IPR001789">
    <property type="entry name" value="Sig_transdc_resp-reg_receiver"/>
</dbReference>
<evidence type="ECO:0000256" key="2">
    <source>
        <dbReference type="SAM" id="Coils"/>
    </source>
</evidence>
<feature type="domain" description="PAS" evidence="4">
    <location>
        <begin position="164"/>
        <end position="215"/>
    </location>
</feature>
<proteinExistence type="predicted"/>
<dbReference type="SUPFAM" id="SSF52172">
    <property type="entry name" value="CheY-like"/>
    <property type="match status" value="1"/>
</dbReference>
<dbReference type="PANTHER" id="PTHR44757">
    <property type="entry name" value="DIGUANYLATE CYCLASE DGCP"/>
    <property type="match status" value="1"/>
</dbReference>
<dbReference type="PROSITE" id="PS50110">
    <property type="entry name" value="RESPONSE_REGULATORY"/>
    <property type="match status" value="1"/>
</dbReference>
<dbReference type="Gene3D" id="3.40.50.2300">
    <property type="match status" value="1"/>
</dbReference>
<dbReference type="InterPro" id="IPR035965">
    <property type="entry name" value="PAS-like_dom_sf"/>
</dbReference>
<dbReference type="InterPro" id="IPR052155">
    <property type="entry name" value="Biofilm_reg_signaling"/>
</dbReference>
<feature type="modified residue" description="4-aspartylphosphate" evidence="1">
    <location>
        <position position="65"/>
    </location>
</feature>
<feature type="domain" description="Response regulatory" evidence="3">
    <location>
        <begin position="15"/>
        <end position="131"/>
    </location>
</feature>
<name>A0A4Q0XSH2_9BACT</name>
<dbReference type="Pfam" id="PF13426">
    <property type="entry name" value="PAS_9"/>
    <property type="match status" value="1"/>
</dbReference>
<reference evidence="5 6" key="1">
    <citation type="submission" date="2017-10" db="EMBL/GenBank/DDBJ databases">
        <title>Genomics of the genus Arcobacter.</title>
        <authorList>
            <person name="Perez-Cataluna A."/>
            <person name="Figueras M.J."/>
        </authorList>
    </citation>
    <scope>NUCLEOTIDE SEQUENCE [LARGE SCALE GENOMIC DNA]</scope>
    <source>
        <strain evidence="5 6">CECT 8987</strain>
    </source>
</reference>
<dbReference type="PROSITE" id="PS50112">
    <property type="entry name" value="PAS"/>
    <property type="match status" value="1"/>
</dbReference>
<dbReference type="SMART" id="SM00448">
    <property type="entry name" value="REC"/>
    <property type="match status" value="1"/>
</dbReference>
<dbReference type="Pfam" id="PF00072">
    <property type="entry name" value="Response_reg"/>
    <property type="match status" value="1"/>
</dbReference>
<dbReference type="Gene3D" id="3.30.450.20">
    <property type="entry name" value="PAS domain"/>
    <property type="match status" value="1"/>
</dbReference>
<evidence type="ECO:0000313" key="6">
    <source>
        <dbReference type="Proteomes" id="UP000290657"/>
    </source>
</evidence>
<keyword evidence="6" id="KW-1185">Reference proteome</keyword>
<dbReference type="InterPro" id="IPR000014">
    <property type="entry name" value="PAS"/>
</dbReference>
<evidence type="ECO:0000259" key="4">
    <source>
        <dbReference type="PROSITE" id="PS50112"/>
    </source>
</evidence>
<evidence type="ECO:0008006" key="7">
    <source>
        <dbReference type="Google" id="ProtNLM"/>
    </source>
</evidence>
<evidence type="ECO:0000256" key="1">
    <source>
        <dbReference type="PROSITE-ProRule" id="PRU00169"/>
    </source>
</evidence>
<dbReference type="RefSeq" id="WP_128995612.1">
    <property type="nucleotide sequence ID" value="NZ_PDKN01000002.1"/>
</dbReference>
<feature type="coiled-coil region" evidence="2">
    <location>
        <begin position="291"/>
        <end position="350"/>
    </location>
</feature>
<dbReference type="PANTHER" id="PTHR44757:SF2">
    <property type="entry name" value="BIOFILM ARCHITECTURE MAINTENANCE PROTEIN MBAA"/>
    <property type="match status" value="1"/>
</dbReference>
<keyword evidence="1" id="KW-0597">Phosphoprotein</keyword>
<dbReference type="Proteomes" id="UP000290657">
    <property type="component" value="Unassembled WGS sequence"/>
</dbReference>
<keyword evidence="2" id="KW-0175">Coiled coil</keyword>
<evidence type="ECO:0000259" key="3">
    <source>
        <dbReference type="PROSITE" id="PS50110"/>
    </source>
</evidence>
<accession>A0A4Q0XSH2</accession>
<sequence length="433" mass="50565">MNNVDLDFSILNQSDVLYIQDNEDNEETITLLQQHFQSVTSLNITDDAFKHYKTHKEILDLIIVDLTSIDSKGIEVMKLIRSHNDWNTPFIIASSLQDTNILMEAIKLKVANMVLKPFQEGTFLKILAEVISVEHKNRLIQNQQKELEQFKYILDKLNIVSETDLDGVITYVNKRFCDVTGFTKEELIGKTHRLLRDPDTSSAIYKKMWENLKSGKVWFGKLKNLTKDKQTYYVKIIIVPMVDSNGEIVKYLSSGFIITDIEEEKQKLKKFIVSQKLDKVNTNKTAQEEINNKAREVILKAKQEMIKKEEKYSKYVQELEEELKRQRIKADQSKKQLAFLEKEYKEFIDTTDKEKKIFQEKMEKALTTGRKSYEQAVFLKKKSDAQAIKLKKSQDGITTLQAYVDEYRNKIANLQEVIEVHEKTIEELRTPKS</sequence>